<feature type="compositionally biased region" description="Basic residues" evidence="4">
    <location>
        <begin position="214"/>
        <end position="225"/>
    </location>
</feature>
<dbReference type="AlphaFoldDB" id="C7IY83"/>
<feature type="region of interest" description="Disordered" evidence="4">
    <location>
        <begin position="1"/>
        <end position="85"/>
    </location>
</feature>
<keyword evidence="1 3" id="KW-0479">Metal-binding</keyword>
<dbReference type="Gene3D" id="1.10.630.10">
    <property type="entry name" value="Cytochrome P450"/>
    <property type="match status" value="1"/>
</dbReference>
<evidence type="ECO:0000256" key="1">
    <source>
        <dbReference type="ARBA" id="ARBA00022723"/>
    </source>
</evidence>
<feature type="compositionally biased region" description="Pro residues" evidence="4">
    <location>
        <begin position="295"/>
        <end position="305"/>
    </location>
</feature>
<evidence type="ECO:0000313" key="5">
    <source>
        <dbReference type="EMBL" id="BAH91860.1"/>
    </source>
</evidence>
<dbReference type="PANTHER" id="PTHR24286:SF10">
    <property type="entry name" value="ABSCISIC ACID 8'-HYDROXYLASE 1"/>
    <property type="match status" value="1"/>
</dbReference>
<evidence type="ECO:0000256" key="4">
    <source>
        <dbReference type="SAM" id="MobiDB-lite"/>
    </source>
</evidence>
<dbReference type="GO" id="GO:0020037">
    <property type="term" value="F:heme binding"/>
    <property type="evidence" value="ECO:0007669"/>
    <property type="project" value="InterPro"/>
</dbReference>
<proteinExistence type="inferred from homology"/>
<keyword evidence="3" id="KW-0349">Heme</keyword>
<feature type="region of interest" description="Disordered" evidence="4">
    <location>
        <begin position="127"/>
        <end position="309"/>
    </location>
</feature>
<dbReference type="PANTHER" id="PTHR24286">
    <property type="entry name" value="CYTOCHROME P450 26"/>
    <property type="match status" value="1"/>
</dbReference>
<name>C7IY83_ORYSJ</name>
<evidence type="ECO:0000256" key="3">
    <source>
        <dbReference type="RuleBase" id="RU000461"/>
    </source>
</evidence>
<organism evidence="5 6">
    <name type="scientific">Oryza sativa subsp. japonica</name>
    <name type="common">Rice</name>
    <dbReference type="NCBI Taxonomy" id="39947"/>
    <lineage>
        <taxon>Eukaryota</taxon>
        <taxon>Viridiplantae</taxon>
        <taxon>Streptophyta</taxon>
        <taxon>Embryophyta</taxon>
        <taxon>Tracheophyta</taxon>
        <taxon>Spermatophyta</taxon>
        <taxon>Magnoliopsida</taxon>
        <taxon>Liliopsida</taxon>
        <taxon>Poales</taxon>
        <taxon>Poaceae</taxon>
        <taxon>BOP clade</taxon>
        <taxon>Oryzoideae</taxon>
        <taxon>Oryzeae</taxon>
        <taxon>Oryzinae</taxon>
        <taxon>Oryza</taxon>
        <taxon>Oryza sativa</taxon>
    </lineage>
</organism>
<dbReference type="EMBL" id="AP008208">
    <property type="protein sequence ID" value="BAH91860.1"/>
    <property type="molecule type" value="Genomic_DNA"/>
</dbReference>
<dbReference type="SUPFAM" id="SSF48264">
    <property type="entry name" value="Cytochrome P450"/>
    <property type="match status" value="1"/>
</dbReference>
<dbReference type="Pfam" id="PF00067">
    <property type="entry name" value="p450"/>
    <property type="match status" value="1"/>
</dbReference>
<dbReference type="GO" id="GO:0004497">
    <property type="term" value="F:monooxygenase activity"/>
    <property type="evidence" value="ECO:0007669"/>
    <property type="project" value="UniProtKB-KW"/>
</dbReference>
<dbReference type="InterPro" id="IPR017972">
    <property type="entry name" value="Cyt_P450_CS"/>
</dbReference>
<evidence type="ECO:0000313" key="6">
    <source>
        <dbReference type="Proteomes" id="UP000000763"/>
    </source>
</evidence>
<feature type="compositionally biased region" description="Low complexity" evidence="4">
    <location>
        <begin position="38"/>
        <end position="47"/>
    </location>
</feature>
<keyword evidence="3" id="KW-0560">Oxidoreductase</keyword>
<evidence type="ECO:0000256" key="2">
    <source>
        <dbReference type="ARBA" id="ARBA00023004"/>
    </source>
</evidence>
<feature type="compositionally biased region" description="Basic residues" evidence="4">
    <location>
        <begin position="172"/>
        <end position="204"/>
    </location>
</feature>
<dbReference type="GO" id="GO:0005506">
    <property type="term" value="F:iron ion binding"/>
    <property type="evidence" value="ECO:0007669"/>
    <property type="project" value="InterPro"/>
</dbReference>
<feature type="compositionally biased region" description="Basic and acidic residues" evidence="4">
    <location>
        <begin position="253"/>
        <end position="262"/>
    </location>
</feature>
<dbReference type="KEGG" id="dosa:Os02g0703600"/>
<dbReference type="InterPro" id="IPR036396">
    <property type="entry name" value="Cyt_P450_sf"/>
</dbReference>
<dbReference type="Proteomes" id="UP000000763">
    <property type="component" value="Chromosome 2"/>
</dbReference>
<keyword evidence="2 3" id="KW-0408">Iron</keyword>
<reference evidence="6" key="2">
    <citation type="journal article" date="2008" name="Nucleic Acids Res.">
        <title>The rice annotation project database (RAP-DB): 2008 update.</title>
        <authorList>
            <consortium name="The rice annotation project (RAP)"/>
        </authorList>
    </citation>
    <scope>GENOME REANNOTATION</scope>
    <source>
        <strain evidence="6">cv. Nipponbare</strain>
    </source>
</reference>
<protein>
    <submittedName>
        <fullName evidence="5">Os02g0703600 protein</fullName>
    </submittedName>
</protein>
<reference evidence="5 6" key="1">
    <citation type="journal article" date="2005" name="Nature">
        <title>The map-based sequence of the rice genome.</title>
        <authorList>
            <consortium name="International rice genome sequencing project (IRGSP)"/>
            <person name="Matsumoto T."/>
            <person name="Wu J."/>
            <person name="Kanamori H."/>
            <person name="Katayose Y."/>
            <person name="Fujisawa M."/>
            <person name="Namiki N."/>
            <person name="Mizuno H."/>
            <person name="Yamamoto K."/>
            <person name="Antonio B.A."/>
            <person name="Baba T."/>
            <person name="Sakata K."/>
            <person name="Nagamura Y."/>
            <person name="Aoki H."/>
            <person name="Arikawa K."/>
            <person name="Arita K."/>
            <person name="Bito T."/>
            <person name="Chiden Y."/>
            <person name="Fujitsuka N."/>
            <person name="Fukunaka R."/>
            <person name="Hamada M."/>
            <person name="Harada C."/>
            <person name="Hayashi A."/>
            <person name="Hijishita S."/>
            <person name="Honda M."/>
            <person name="Hosokawa S."/>
            <person name="Ichikawa Y."/>
            <person name="Idonuma A."/>
            <person name="Iijima M."/>
            <person name="Ikeda M."/>
            <person name="Ikeno M."/>
            <person name="Ito K."/>
            <person name="Ito S."/>
            <person name="Ito T."/>
            <person name="Ito Y."/>
            <person name="Ito Y."/>
            <person name="Iwabuchi A."/>
            <person name="Kamiya K."/>
            <person name="Karasawa W."/>
            <person name="Kurita K."/>
            <person name="Katagiri S."/>
            <person name="Kikuta A."/>
            <person name="Kobayashi H."/>
            <person name="Kobayashi N."/>
            <person name="Machita K."/>
            <person name="Maehara T."/>
            <person name="Masukawa M."/>
            <person name="Mizubayashi T."/>
            <person name="Mukai Y."/>
            <person name="Nagasaki H."/>
            <person name="Nagata Y."/>
            <person name="Naito S."/>
            <person name="Nakashima M."/>
            <person name="Nakama Y."/>
            <person name="Nakamichi Y."/>
            <person name="Nakamura M."/>
            <person name="Meguro A."/>
            <person name="Negishi M."/>
            <person name="Ohta I."/>
            <person name="Ohta T."/>
            <person name="Okamoto M."/>
            <person name="Ono N."/>
            <person name="Saji S."/>
            <person name="Sakaguchi M."/>
            <person name="Sakai K."/>
            <person name="Shibata M."/>
            <person name="Shimokawa T."/>
            <person name="Song J."/>
            <person name="Takazaki Y."/>
            <person name="Terasawa K."/>
            <person name="Tsugane M."/>
            <person name="Tsuji K."/>
            <person name="Ueda S."/>
            <person name="Waki K."/>
            <person name="Yamagata H."/>
            <person name="Yamamoto M."/>
            <person name="Yamamoto S."/>
            <person name="Yamane H."/>
            <person name="Yoshiki S."/>
            <person name="Yoshihara R."/>
            <person name="Yukawa K."/>
            <person name="Zhong H."/>
            <person name="Yano M."/>
            <person name="Yuan Q."/>
            <person name="Ouyang S."/>
            <person name="Liu J."/>
            <person name="Jones K.M."/>
            <person name="Gansberger K."/>
            <person name="Moffat K."/>
            <person name="Hill J."/>
            <person name="Bera J."/>
            <person name="Fadrosh D."/>
            <person name="Jin S."/>
            <person name="Johri S."/>
            <person name="Kim M."/>
            <person name="Overton L."/>
            <person name="Reardon M."/>
            <person name="Tsitrin T."/>
            <person name="Vuong H."/>
            <person name="Weaver B."/>
            <person name="Ciecko A."/>
            <person name="Tallon L."/>
            <person name="Jackson J."/>
            <person name="Pai G."/>
            <person name="Aken S.V."/>
            <person name="Utterback T."/>
            <person name="Reidmuller S."/>
            <person name="Feldblyum T."/>
            <person name="Hsiao J."/>
            <person name="Zismann V."/>
            <person name="Iobst S."/>
            <person name="de Vazeille A.R."/>
            <person name="Buell C.R."/>
            <person name="Ying K."/>
            <person name="Li Y."/>
            <person name="Lu T."/>
            <person name="Huang Y."/>
            <person name="Zhao Q."/>
            <person name="Feng Q."/>
            <person name="Zhang L."/>
            <person name="Zhu J."/>
            <person name="Weng Q."/>
            <person name="Mu J."/>
            <person name="Lu Y."/>
            <person name="Fan D."/>
            <person name="Liu Y."/>
            <person name="Guan J."/>
            <person name="Zhang Y."/>
            <person name="Yu S."/>
            <person name="Liu X."/>
            <person name="Zhang Y."/>
            <person name="Hong G."/>
            <person name="Han B."/>
            <person name="Choisne N."/>
            <person name="Demange N."/>
            <person name="Orjeda G."/>
            <person name="Samain S."/>
            <person name="Cattolico L."/>
            <person name="Pelletier E."/>
            <person name="Couloux A."/>
            <person name="Segurens B."/>
            <person name="Wincker P."/>
            <person name="D'Hont A."/>
            <person name="Scarpelli C."/>
            <person name="Weissenbach J."/>
            <person name="Salanoubat M."/>
            <person name="Quetier F."/>
            <person name="Yu Y."/>
            <person name="Kim H.R."/>
            <person name="Rambo T."/>
            <person name="Currie J."/>
            <person name="Collura K."/>
            <person name="Luo M."/>
            <person name="Yang T."/>
            <person name="Ammiraju J.S.S."/>
            <person name="Engler F."/>
            <person name="Soderlund C."/>
            <person name="Wing R.A."/>
            <person name="Palmer L.E."/>
            <person name="de la Bastide M."/>
            <person name="Spiegel L."/>
            <person name="Nascimento L."/>
            <person name="Zutavern T."/>
            <person name="O'Shaughnessy A."/>
            <person name="Dike S."/>
            <person name="Dedhia N."/>
            <person name="Preston R."/>
            <person name="Balija V."/>
            <person name="McCombie W.R."/>
            <person name="Chow T."/>
            <person name="Chen H."/>
            <person name="Chung M."/>
            <person name="Chen C."/>
            <person name="Shaw J."/>
            <person name="Wu H."/>
            <person name="Hsiao K."/>
            <person name="Chao Y."/>
            <person name="Chu M."/>
            <person name="Cheng C."/>
            <person name="Hour A."/>
            <person name="Lee P."/>
            <person name="Lin S."/>
            <person name="Lin Y."/>
            <person name="Liou J."/>
            <person name="Liu S."/>
            <person name="Hsing Y."/>
            <person name="Raghuvanshi S."/>
            <person name="Mohanty A."/>
            <person name="Bharti A.K."/>
            <person name="Gaur A."/>
            <person name="Gupta V."/>
            <person name="Kumar D."/>
            <person name="Ravi V."/>
            <person name="Vij S."/>
            <person name="Kapur A."/>
            <person name="Khurana P."/>
            <person name="Khurana P."/>
            <person name="Khurana J.P."/>
            <person name="Tyagi A.K."/>
            <person name="Gaikwad K."/>
            <person name="Singh A."/>
            <person name="Dalal V."/>
            <person name="Srivastava S."/>
            <person name="Dixit A."/>
            <person name="Pal A.K."/>
            <person name="Ghazi I.A."/>
            <person name="Yadav M."/>
            <person name="Pandit A."/>
            <person name="Bhargava A."/>
            <person name="Sureshbabu K."/>
            <person name="Batra K."/>
            <person name="Sharma T.R."/>
            <person name="Mohapatra T."/>
            <person name="Singh N.K."/>
            <person name="Messing J."/>
            <person name="Nelson A.B."/>
            <person name="Fuks G."/>
            <person name="Kavchok S."/>
            <person name="Keizer G."/>
            <person name="Linton E."/>
            <person name="Llaca V."/>
            <person name="Song R."/>
            <person name="Tanyolac B."/>
            <person name="Young S."/>
            <person name="Ho-Il K."/>
            <person name="Hahn J.H."/>
            <person name="Sangsakoo G."/>
            <person name="Vanavichit A."/>
            <person name="de Mattos Luiz.A.T."/>
            <person name="Zimmer P.D."/>
            <person name="Malone G."/>
            <person name="Dellagostin O."/>
            <person name="de Oliveira A.C."/>
            <person name="Bevan M."/>
            <person name="Bancroft I."/>
            <person name="Minx P."/>
            <person name="Cordum H."/>
            <person name="Wilson R."/>
            <person name="Cheng Z."/>
            <person name="Jin W."/>
            <person name="Jiang J."/>
            <person name="Leong S.A."/>
            <person name="Iwama H."/>
            <person name="Gojobori T."/>
            <person name="Itoh T."/>
            <person name="Niimura Y."/>
            <person name="Fujii Y."/>
            <person name="Habara T."/>
            <person name="Sakai H."/>
            <person name="Sato Y."/>
            <person name="Wilson G."/>
            <person name="Kumar K."/>
            <person name="McCouch S."/>
            <person name="Juretic N."/>
            <person name="Hoen D."/>
            <person name="Wright S."/>
            <person name="Bruskiewich R."/>
            <person name="Bureau T."/>
            <person name="Miyao A."/>
            <person name="Hirochika H."/>
            <person name="Nishikawa T."/>
            <person name="Kadowaki K."/>
            <person name="Sugiura M."/>
            <person name="Burr B."/>
            <person name="Sasaki T."/>
        </authorList>
    </citation>
    <scope>NUCLEOTIDE SEQUENCE [LARGE SCALE GENOMIC DNA]</scope>
    <source>
        <strain evidence="6">cv. Nipponbare</strain>
    </source>
</reference>
<feature type="compositionally biased region" description="Basic residues" evidence="4">
    <location>
        <begin position="55"/>
        <end position="75"/>
    </location>
</feature>
<accession>C7IY83</accession>
<dbReference type="PROSITE" id="PS00086">
    <property type="entry name" value="CYTOCHROME_P450"/>
    <property type="match status" value="1"/>
</dbReference>
<keyword evidence="3" id="KW-0503">Monooxygenase</keyword>
<comment type="similarity">
    <text evidence="3">Belongs to the cytochrome P450 family.</text>
</comment>
<gene>
    <name evidence="5" type="ordered locus">Os02g0703600</name>
</gene>
<dbReference type="InterPro" id="IPR001128">
    <property type="entry name" value="Cyt_P450"/>
</dbReference>
<dbReference type="GO" id="GO:0016705">
    <property type="term" value="F:oxidoreductase activity, acting on paired donors, with incorporation or reduction of molecular oxygen"/>
    <property type="evidence" value="ECO:0007669"/>
    <property type="project" value="InterPro"/>
</dbReference>
<sequence length="441" mass="47366">MPLRDGVQPGGGAVRAGDAGAPLQAHLPGEQGADAGSPGHLLPAGRLPRPPPPHRLPRLLPRVHPRLRPGHRGHRAPLPPLLGRPVRQHLPRDEDLRAECGIAVHLRGGGDALHRGAEAVLPDAGEGVQLDAGEPAGHPVPQGHEGPEEAGRHCGPHHLCPARAAAGERPARVVRGRPRGPHRRPDRRQRHRRHLRRPRHHRQRPHLDGQVPRRPPRRPQGRHRRAAADCQGERGVGRAAVMGGHAADEDDEPGHPGDDEGGVHPLLHLQGGRGGRGIPRVPDPQGLESATSVPQHPPQPRPLPLPGKVRPVPVRGQHHEPTLPCFCSLPSLSFPGAADFLAKSVRGLRAVAGMGFPDPASVPSLLQVAPKPNTFMPFGNGTHSCPGNELAKLEMLVLFHHLATKYRWSTSKSESGVQFGPFALPLNGLPMSFTRKNTEQE</sequence>